<evidence type="ECO:0000313" key="1">
    <source>
        <dbReference type="EMBL" id="MBB5183404.1"/>
    </source>
</evidence>
<gene>
    <name evidence="1" type="ORF">HNQ47_001426</name>
</gene>
<accession>A0A7W8CYP1</accession>
<reference evidence="1 2" key="1">
    <citation type="submission" date="2020-08" db="EMBL/GenBank/DDBJ databases">
        <title>Genomic Encyclopedia of Type Strains, Phase IV (KMG-IV): sequencing the most valuable type-strain genomes for metagenomic binning, comparative biology and taxonomic classification.</title>
        <authorList>
            <person name="Goeker M."/>
        </authorList>
    </citation>
    <scope>NUCLEOTIDE SEQUENCE [LARGE SCALE GENOMIC DNA]</scope>
    <source>
        <strain evidence="1 2">DSM 25799</strain>
    </source>
</reference>
<dbReference type="EMBL" id="JACHHK010000005">
    <property type="protein sequence ID" value="MBB5183404.1"/>
    <property type="molecule type" value="Genomic_DNA"/>
</dbReference>
<sequence>MTNVVHLEPKEFVEKLSAQHKQIYARPYVLDNGIAGLVYMFDGKDSNVYYLDRMYAPRQQEVDQIDFYTLHAELYRKVALDARLTH</sequence>
<proteinExistence type="predicted"/>
<comment type="caution">
    <text evidence="1">The sequence shown here is derived from an EMBL/GenBank/DDBJ whole genome shotgun (WGS) entry which is preliminary data.</text>
</comment>
<name>A0A7W8CYP1_9FIRM</name>
<protein>
    <submittedName>
        <fullName evidence="1">Uncharacterized protein</fullName>
    </submittedName>
</protein>
<evidence type="ECO:0000313" key="2">
    <source>
        <dbReference type="Proteomes" id="UP000539953"/>
    </source>
</evidence>
<keyword evidence="2" id="KW-1185">Reference proteome</keyword>
<organism evidence="1 2">
    <name type="scientific">Catenisphaera adipataccumulans</name>
    <dbReference type="NCBI Taxonomy" id="700500"/>
    <lineage>
        <taxon>Bacteria</taxon>
        <taxon>Bacillati</taxon>
        <taxon>Bacillota</taxon>
        <taxon>Erysipelotrichia</taxon>
        <taxon>Erysipelotrichales</taxon>
        <taxon>Erysipelotrichaceae</taxon>
        <taxon>Catenisphaera</taxon>
    </lineage>
</organism>
<dbReference type="Proteomes" id="UP000539953">
    <property type="component" value="Unassembled WGS sequence"/>
</dbReference>
<dbReference type="RefSeq" id="WP_183328696.1">
    <property type="nucleotide sequence ID" value="NZ_JACHHK010000005.1"/>
</dbReference>
<dbReference type="AlphaFoldDB" id="A0A7W8CYP1"/>